<feature type="compositionally biased region" description="Basic and acidic residues" evidence="1">
    <location>
        <begin position="219"/>
        <end position="229"/>
    </location>
</feature>
<feature type="region of interest" description="Disordered" evidence="1">
    <location>
        <begin position="201"/>
        <end position="229"/>
    </location>
</feature>
<evidence type="ECO:0000313" key="2">
    <source>
        <dbReference type="EMBL" id="QWQ35011.1"/>
    </source>
</evidence>
<reference evidence="2" key="1">
    <citation type="submission" date="2021-06" db="EMBL/GenBank/DDBJ databases">
        <title>Novel species in genus Arthrobacter.</title>
        <authorList>
            <person name="Zhang G."/>
        </authorList>
    </citation>
    <scope>NUCLEOTIDE SEQUENCE</scope>
    <source>
        <strain evidence="2">Zg-ZUI122</strain>
    </source>
</reference>
<name>A0A975PC54_9MICC</name>
<accession>A0A975PC54</accession>
<dbReference type="RefSeq" id="WP_207347003.1">
    <property type="nucleotide sequence ID" value="NZ_CP076456.1"/>
</dbReference>
<organism evidence="2 3">
    <name type="scientific">Arthrobacter sunyaminii</name>
    <dbReference type="NCBI Taxonomy" id="2816859"/>
    <lineage>
        <taxon>Bacteria</taxon>
        <taxon>Bacillati</taxon>
        <taxon>Actinomycetota</taxon>
        <taxon>Actinomycetes</taxon>
        <taxon>Micrococcales</taxon>
        <taxon>Micrococcaceae</taxon>
        <taxon>Arthrobacter</taxon>
    </lineage>
</organism>
<dbReference type="AlphaFoldDB" id="A0A975PC54"/>
<evidence type="ECO:0000313" key="3">
    <source>
        <dbReference type="Proteomes" id="UP000680588"/>
    </source>
</evidence>
<sequence>MPATLFPCPGVLPAFTSTGGALFFAGGSFSSVELQAMERDGLLRWLYADSYVRWDIEPDPVCRALAAAHALPARLRGKIMLGRFTAAWIYGCAPAPRRLQLLVDHRSRTTALPPFSAAVLHEVHLDSEDGMEIAGITVTTPLRTASDLARHGPEEEAVQALLAIAANPVLRCPLAAVRGAVEAGPRQPGKSAALRLVDLAIDQAQRDQAPPAGPAGPEDQTRRREPVVR</sequence>
<evidence type="ECO:0000256" key="1">
    <source>
        <dbReference type="SAM" id="MobiDB-lite"/>
    </source>
</evidence>
<proteinExistence type="predicted"/>
<dbReference type="Proteomes" id="UP000680588">
    <property type="component" value="Chromosome"/>
</dbReference>
<dbReference type="KEGG" id="asun:KG104_10765"/>
<evidence type="ECO:0008006" key="4">
    <source>
        <dbReference type="Google" id="ProtNLM"/>
    </source>
</evidence>
<protein>
    <recommendedName>
        <fullName evidence="4">AbiEi antitoxin C-terminal domain-containing protein</fullName>
    </recommendedName>
</protein>
<gene>
    <name evidence="2" type="ORF">KG104_10765</name>
</gene>
<keyword evidence="3" id="KW-1185">Reference proteome</keyword>
<dbReference type="EMBL" id="CP076456">
    <property type="protein sequence ID" value="QWQ35011.1"/>
    <property type="molecule type" value="Genomic_DNA"/>
</dbReference>